<evidence type="ECO:0000313" key="3">
    <source>
        <dbReference type="Proteomes" id="UP000297396"/>
    </source>
</evidence>
<dbReference type="AlphaFoldDB" id="A0A4Y9JTB3"/>
<organism evidence="2 3">
    <name type="scientific">Muribacter muris</name>
    <dbReference type="NCBI Taxonomy" id="67855"/>
    <lineage>
        <taxon>Bacteria</taxon>
        <taxon>Pseudomonadati</taxon>
        <taxon>Pseudomonadota</taxon>
        <taxon>Gammaproteobacteria</taxon>
        <taxon>Pasteurellales</taxon>
        <taxon>Pasteurellaceae</taxon>
        <taxon>Muribacter</taxon>
    </lineage>
</organism>
<comment type="caution">
    <text evidence="2">The sequence shown here is derived from an EMBL/GenBank/DDBJ whole genome shotgun (WGS) entry which is preliminary data.</text>
</comment>
<reference evidence="2 3" key="1">
    <citation type="submission" date="2019-03" db="EMBL/GenBank/DDBJ databases">
        <title>Diversity of the mouse oral microbiome.</title>
        <authorList>
            <person name="Joseph S."/>
            <person name="Aduse-Opoku J."/>
            <person name="Curtis M."/>
            <person name="Wade W."/>
            <person name="Hashim A."/>
        </authorList>
    </citation>
    <scope>NUCLEOTIDE SEQUENCE [LARGE SCALE GENOMIC DNA]</scope>
    <source>
        <strain evidence="2 3">WT12</strain>
    </source>
</reference>
<dbReference type="Proteomes" id="UP000297396">
    <property type="component" value="Unassembled WGS sequence"/>
</dbReference>
<feature type="transmembrane region" description="Helical" evidence="1">
    <location>
        <begin position="52"/>
        <end position="77"/>
    </location>
</feature>
<keyword evidence="1" id="KW-0472">Membrane</keyword>
<gene>
    <name evidence="2" type="ORF">E4T80_09740</name>
</gene>
<proteinExistence type="predicted"/>
<feature type="transmembrane region" description="Helical" evidence="1">
    <location>
        <begin position="151"/>
        <end position="174"/>
    </location>
</feature>
<accession>A0A4Y9JTB3</accession>
<dbReference type="RefSeq" id="WP_167740717.1">
    <property type="nucleotide sequence ID" value="NZ_JADGLC010000023.1"/>
</dbReference>
<name>A0A4Y9JTB3_9PAST</name>
<evidence type="ECO:0000313" key="2">
    <source>
        <dbReference type="EMBL" id="TFV08562.1"/>
    </source>
</evidence>
<dbReference type="EMBL" id="SPPA01000023">
    <property type="protein sequence ID" value="TFV08562.1"/>
    <property type="molecule type" value="Genomic_DNA"/>
</dbReference>
<keyword evidence="1" id="KW-0812">Transmembrane</keyword>
<keyword evidence="1" id="KW-1133">Transmembrane helix</keyword>
<feature type="transmembrane region" description="Helical" evidence="1">
    <location>
        <begin position="106"/>
        <end position="131"/>
    </location>
</feature>
<evidence type="ECO:0000256" key="1">
    <source>
        <dbReference type="SAM" id="Phobius"/>
    </source>
</evidence>
<protein>
    <submittedName>
        <fullName evidence="2">Uncharacterized protein</fullName>
    </submittedName>
</protein>
<feature type="transmembrane region" description="Helical" evidence="1">
    <location>
        <begin position="20"/>
        <end position="40"/>
    </location>
</feature>
<sequence>MRKLLAPLNYLRIFHKEKFYFDVLLPIILTSLIVVANYYLPQKLSLLGDKGFVAIVNGILQILTGFYIASLAAISTASLPRLDEEMRGEKPIYLWGKEKPITRRRFLTSLFGYLSFVSLITYFIGGLAQIAEPNIINLISKYEVSWIFSGLKITYLLIICNLLFVTILGLFFMIEDNINKPTLPH</sequence>